<evidence type="ECO:0000256" key="4">
    <source>
        <dbReference type="ARBA" id="ARBA00023187"/>
    </source>
</evidence>
<dbReference type="FunCoup" id="G8YV33">
    <property type="interactions" value="788"/>
</dbReference>
<dbReference type="InterPro" id="IPR011990">
    <property type="entry name" value="TPR-like_helical_dom_sf"/>
</dbReference>
<dbReference type="Pfam" id="PF13181">
    <property type="entry name" value="TPR_8"/>
    <property type="match status" value="1"/>
</dbReference>
<sequence length="909" mass="104638">MDRKAFLFQKAPAGYIPGVGRGATGFTTSADSGGLALQQGLVLESASEDEEAQNTNNDDGILGGEKHQDKDDLEADRVYEEIERKLMKKRGHKEPDEVTKRDETVGMKEQFSDLKRALTNVSDFEWQNLPEAGDFTRRNKRHRIEQQQNQRFYAVPDNILAGSGSLGAKKETEGGYTDFKSISEARDKFLGSHLDNLVPQTYSSVTEDHTELLESETSQDKIHDIAKSRSVLASLRKSEPHKSSSWIASARLELQAKNYTAAKRIILEGCNRVPRKEDIWLESINIHQASSEGSKLCKGIISEALRYNSTSEKLWLKAYELENSSDAFAKRKVLMKALEEIPSSVEIWKLMIEQEESIDDVKKLLSKAIQFCPKEWNFWLTLINYSSYSDAKALINRARKEYGSSVDVWITASKLEERENSGINYTKLNKFLSNGFKEIMKQNVNLQQEKTAWIREAVKSYKEGFDLTAKAAVSIAISIEEDDDQDEFISGCFQLADELTHENNFEISKYIYELVTERFPHNIDCWVKLFNSLKSSTKDLQHIFSYYRKSIEHNPSNTLLILMYAKDLWILANDVDSSRKILEDAGTRLPDDERIWLARVKLEVKNKNFENAYRISKECIKIIPASSARVWYKHIHLQRFLNLKNPEQSYEHEITLLFKQSLELFPENHKLILQKSQVLLDDLKKPEEAKECLSIGVKKCPDSTELWIALANFFEKIDKSLIKSRSTYDKAILAQPKSDLLWVERIKLEKRNGDYQSATQLTNKSLKIFPKSSYLWVEYLGQIKRSSIRKNAYLDAMQNTGNSPTILLNIGIFFWLDGKFNKAKSWFERALNLEPRNGDIWAWLFIFYSKNGTKDEVSALLKRYNEAYEKINLGYHWNPIHKRVDNLDKNSEEILKAVASTVIKETEVL</sequence>
<dbReference type="SUPFAM" id="SSF48452">
    <property type="entry name" value="TPR-like"/>
    <property type="match status" value="3"/>
</dbReference>
<dbReference type="SMART" id="SM00028">
    <property type="entry name" value="TPR"/>
    <property type="match status" value="3"/>
</dbReference>
<dbReference type="InterPro" id="IPR019734">
    <property type="entry name" value="TPR_rpt"/>
</dbReference>
<keyword evidence="2" id="KW-0507">mRNA processing</keyword>
<dbReference type="InterPro" id="IPR003107">
    <property type="entry name" value="HAT"/>
</dbReference>
<keyword evidence="5" id="KW-0539">Nucleus</keyword>
<gene>
    <name evidence="9" type="primary">Piso0_000308</name>
    <name evidence="9" type="ORF">GNLVRS01_PISO0A06490g</name>
</gene>
<dbReference type="Gene3D" id="1.25.40.10">
    <property type="entry name" value="Tetratricopeptide repeat domain"/>
    <property type="match status" value="4"/>
</dbReference>
<evidence type="ECO:0000256" key="7">
    <source>
        <dbReference type="SAM" id="MobiDB-lite"/>
    </source>
</evidence>
<feature type="compositionally biased region" description="Basic and acidic residues" evidence="7">
    <location>
        <begin position="64"/>
        <end position="75"/>
    </location>
</feature>
<keyword evidence="10" id="KW-1185">Reference proteome</keyword>
<dbReference type="eggNOG" id="KOG0495">
    <property type="taxonomic scope" value="Eukaryota"/>
</dbReference>
<keyword evidence="4" id="KW-0508">mRNA splicing</keyword>
<comment type="subcellular location">
    <subcellularLocation>
        <location evidence="1">Nucleus</location>
    </subcellularLocation>
</comment>
<dbReference type="PANTHER" id="PTHR11246:SF1">
    <property type="entry name" value="PRE-MRNA-PROCESSING FACTOR 6"/>
    <property type="match status" value="1"/>
</dbReference>
<dbReference type="OMA" id="DGWAWYY"/>
<keyword evidence="6" id="KW-0802">TPR repeat</keyword>
<evidence type="ECO:0000313" key="10">
    <source>
        <dbReference type="Proteomes" id="UP000005222"/>
    </source>
</evidence>
<evidence type="ECO:0000256" key="1">
    <source>
        <dbReference type="ARBA" id="ARBA00004123"/>
    </source>
</evidence>
<evidence type="ECO:0000259" key="8">
    <source>
        <dbReference type="Pfam" id="PF06424"/>
    </source>
</evidence>
<dbReference type="AlphaFoldDB" id="G8YV33"/>
<evidence type="ECO:0000256" key="6">
    <source>
        <dbReference type="PROSITE-ProRule" id="PRU00339"/>
    </source>
</evidence>
<evidence type="ECO:0000256" key="3">
    <source>
        <dbReference type="ARBA" id="ARBA00022737"/>
    </source>
</evidence>
<dbReference type="EMBL" id="FO082059">
    <property type="protein sequence ID" value="CCE72716.1"/>
    <property type="molecule type" value="Genomic_DNA"/>
</dbReference>
<keyword evidence="3" id="KW-0677">Repeat</keyword>
<dbReference type="GO" id="GO:0000244">
    <property type="term" value="P:spliceosomal tri-snRNP complex assembly"/>
    <property type="evidence" value="ECO:0007669"/>
    <property type="project" value="TreeGrafter"/>
</dbReference>
<name>G8YV33_PICSO</name>
<dbReference type="InterPro" id="IPR010491">
    <property type="entry name" value="PRP1_N"/>
</dbReference>
<dbReference type="InterPro" id="IPR045075">
    <property type="entry name" value="Syf1-like"/>
</dbReference>
<dbReference type="Pfam" id="PF06424">
    <property type="entry name" value="PRP1_N"/>
    <property type="match status" value="1"/>
</dbReference>
<evidence type="ECO:0000313" key="9">
    <source>
        <dbReference type="EMBL" id="CCE72716.1"/>
    </source>
</evidence>
<organism evidence="9 10">
    <name type="scientific">Pichia sorbitophila (strain ATCC MYA-4447 / BCRC 22081 / CBS 7064 / NBRC 10061 / NRRL Y-12695)</name>
    <name type="common">Hybrid yeast</name>
    <dbReference type="NCBI Taxonomy" id="559304"/>
    <lineage>
        <taxon>Eukaryota</taxon>
        <taxon>Fungi</taxon>
        <taxon>Dikarya</taxon>
        <taxon>Ascomycota</taxon>
        <taxon>Saccharomycotina</taxon>
        <taxon>Pichiomycetes</taxon>
        <taxon>Debaryomycetaceae</taxon>
        <taxon>Millerozyma</taxon>
    </lineage>
</organism>
<reference evidence="9 10" key="1">
    <citation type="journal article" date="2012" name="G3 (Bethesda)">
        <title>Pichia sorbitophila, an interspecies yeast hybrid reveals early steps of genome resolution following polyploidization.</title>
        <authorList>
            <person name="Leh Louis V."/>
            <person name="Despons L."/>
            <person name="Friedrich A."/>
            <person name="Martin T."/>
            <person name="Durrens P."/>
            <person name="Casaregola S."/>
            <person name="Neuveglise C."/>
            <person name="Fairhead C."/>
            <person name="Marck C."/>
            <person name="Cruz J.A."/>
            <person name="Straub M.L."/>
            <person name="Kugler V."/>
            <person name="Sacerdot C."/>
            <person name="Uzunov Z."/>
            <person name="Thierry A."/>
            <person name="Weiss S."/>
            <person name="Bleykasten C."/>
            <person name="De Montigny J."/>
            <person name="Jacques N."/>
            <person name="Jung P."/>
            <person name="Lemaire M."/>
            <person name="Mallet S."/>
            <person name="Morel G."/>
            <person name="Richard G.F."/>
            <person name="Sarkar A."/>
            <person name="Savel G."/>
            <person name="Schacherer J."/>
            <person name="Seret M.L."/>
            <person name="Talla E."/>
            <person name="Samson G."/>
            <person name="Jubin C."/>
            <person name="Poulain J."/>
            <person name="Vacherie B."/>
            <person name="Barbe V."/>
            <person name="Pelletier E."/>
            <person name="Sherman D.J."/>
            <person name="Westhof E."/>
            <person name="Weissenbach J."/>
            <person name="Baret P.V."/>
            <person name="Wincker P."/>
            <person name="Gaillardin C."/>
            <person name="Dujon B."/>
            <person name="Souciet J.L."/>
        </authorList>
    </citation>
    <scope>NUCLEOTIDE SEQUENCE [LARGE SCALE GENOMIC DNA]</scope>
    <source>
        <strain evidence="10">ATCC MYA-4447 / BCRC 22081 / CBS 7064 / NBRC 10061 / NRRL Y-12695</strain>
    </source>
</reference>
<dbReference type="SMART" id="SM00386">
    <property type="entry name" value="HAT"/>
    <property type="match status" value="12"/>
</dbReference>
<dbReference type="Proteomes" id="UP000005222">
    <property type="component" value="Chromosome A"/>
</dbReference>
<protein>
    <submittedName>
        <fullName evidence="9">Piso0_000308 protein</fullName>
    </submittedName>
</protein>
<dbReference type="GO" id="GO:0046540">
    <property type="term" value="C:U4/U6 x U5 tri-snRNP complex"/>
    <property type="evidence" value="ECO:0007669"/>
    <property type="project" value="TreeGrafter"/>
</dbReference>
<dbReference type="InParanoid" id="G8YV33"/>
<proteinExistence type="predicted"/>
<dbReference type="STRING" id="559304.G8YV33"/>
<feature type="repeat" description="TPR" evidence="6">
    <location>
        <begin position="804"/>
        <end position="837"/>
    </location>
</feature>
<dbReference type="HOGENOM" id="CLU_007010_0_0_1"/>
<dbReference type="PANTHER" id="PTHR11246">
    <property type="entry name" value="PRE-MRNA SPLICING FACTOR"/>
    <property type="match status" value="1"/>
</dbReference>
<evidence type="ECO:0000256" key="5">
    <source>
        <dbReference type="ARBA" id="ARBA00023242"/>
    </source>
</evidence>
<evidence type="ECO:0000256" key="2">
    <source>
        <dbReference type="ARBA" id="ARBA00022664"/>
    </source>
</evidence>
<accession>G8YV33</accession>
<feature type="region of interest" description="Disordered" evidence="7">
    <location>
        <begin position="42"/>
        <end position="75"/>
    </location>
</feature>
<dbReference type="GO" id="GO:0071013">
    <property type="term" value="C:catalytic step 2 spliceosome"/>
    <property type="evidence" value="ECO:0007669"/>
    <property type="project" value="TreeGrafter"/>
</dbReference>
<dbReference type="PROSITE" id="PS50005">
    <property type="entry name" value="TPR"/>
    <property type="match status" value="1"/>
</dbReference>
<feature type="domain" description="PRP1 splicing factor N-terminal" evidence="8">
    <location>
        <begin position="11"/>
        <end position="138"/>
    </location>
</feature>
<dbReference type="OrthoDB" id="440128at2759"/>